<keyword evidence="7" id="KW-1185">Reference proteome</keyword>
<keyword evidence="3" id="KW-0963">Cytoplasm</keyword>
<evidence type="ECO:0000313" key="7">
    <source>
        <dbReference type="Proteomes" id="UP000757540"/>
    </source>
</evidence>
<dbReference type="InterPro" id="IPR023750">
    <property type="entry name" value="RbsD-like_sf"/>
</dbReference>
<evidence type="ECO:0000256" key="2">
    <source>
        <dbReference type="ARBA" id="ARBA00012862"/>
    </source>
</evidence>
<dbReference type="PANTHER" id="PTHR37831:SF1">
    <property type="entry name" value="D-RIBOSE PYRANASE"/>
    <property type="match status" value="1"/>
</dbReference>
<comment type="caution">
    <text evidence="6">The sequence shown here is derived from an EMBL/GenBank/DDBJ whole genome shotgun (WGS) entry which is preliminary data.</text>
</comment>
<dbReference type="SUPFAM" id="SSF102546">
    <property type="entry name" value="RbsD-like"/>
    <property type="match status" value="1"/>
</dbReference>
<dbReference type="GO" id="GO:0062193">
    <property type="term" value="F:D-ribose pyranase activity"/>
    <property type="evidence" value="ECO:0007669"/>
    <property type="project" value="UniProtKB-EC"/>
</dbReference>
<dbReference type="RefSeq" id="WP_171781769.1">
    <property type="nucleotide sequence ID" value="NZ_BAAAML010000002.1"/>
</dbReference>
<name>A0ABX2A166_9MICO</name>
<comment type="catalytic activity">
    <reaction evidence="1">
        <text>beta-D-ribopyranose = beta-D-ribofuranose</text>
        <dbReference type="Rhea" id="RHEA:25432"/>
        <dbReference type="ChEBI" id="CHEBI:27476"/>
        <dbReference type="ChEBI" id="CHEBI:47002"/>
        <dbReference type="EC" id="5.4.99.62"/>
    </reaction>
</comment>
<keyword evidence="5" id="KW-0119">Carbohydrate metabolism</keyword>
<accession>A0ABX2A166</accession>
<dbReference type="Gene3D" id="3.40.1650.10">
    <property type="entry name" value="RbsD-like domain"/>
    <property type="match status" value="1"/>
</dbReference>
<proteinExistence type="predicted"/>
<dbReference type="Proteomes" id="UP000757540">
    <property type="component" value="Unassembled WGS sequence"/>
</dbReference>
<evidence type="ECO:0000256" key="5">
    <source>
        <dbReference type="ARBA" id="ARBA00023277"/>
    </source>
</evidence>
<keyword evidence="4 6" id="KW-0413">Isomerase</keyword>
<evidence type="ECO:0000256" key="4">
    <source>
        <dbReference type="ARBA" id="ARBA00023235"/>
    </source>
</evidence>
<sequence length="127" mass="13252">MRRTGVLNPALAEGLARLGHGHLVVVADCGLPLPPSAPVVDLAVVHGVPRFTQVLDAVLEEIVVEGSVAATESSGTLVSTWLDERGLAPELVPHDELKELLTSAALVVRTGEATSYANVVLRCGVPF</sequence>
<reference evidence="6 7" key="1">
    <citation type="submission" date="2020-05" db="EMBL/GenBank/DDBJ databases">
        <title>Genomic Encyclopedia of Type Strains, Phase III (KMG-III): the genomes of soil and plant-associated and newly described type strains.</title>
        <authorList>
            <person name="Whitman W."/>
        </authorList>
    </citation>
    <scope>NUCLEOTIDE SEQUENCE [LARGE SCALE GENOMIC DNA]</scope>
    <source>
        <strain evidence="6 7">KCTC 19046</strain>
    </source>
</reference>
<dbReference type="InterPro" id="IPR023064">
    <property type="entry name" value="D-ribose_pyranase"/>
</dbReference>
<dbReference type="EC" id="5.4.99.62" evidence="2"/>
<dbReference type="InterPro" id="IPR007721">
    <property type="entry name" value="RbsD_FucU"/>
</dbReference>
<dbReference type="EMBL" id="JABEZU010000001">
    <property type="protein sequence ID" value="NOV95477.1"/>
    <property type="molecule type" value="Genomic_DNA"/>
</dbReference>
<protein>
    <recommendedName>
        <fullName evidence="2">D-ribose pyranase</fullName>
        <ecNumber evidence="2">5.4.99.62</ecNumber>
    </recommendedName>
</protein>
<dbReference type="Pfam" id="PF05025">
    <property type="entry name" value="RbsD_FucU"/>
    <property type="match status" value="1"/>
</dbReference>
<evidence type="ECO:0000313" key="6">
    <source>
        <dbReference type="EMBL" id="NOV95477.1"/>
    </source>
</evidence>
<dbReference type="PANTHER" id="PTHR37831">
    <property type="entry name" value="D-RIBOSE PYRANASE"/>
    <property type="match status" value="1"/>
</dbReference>
<gene>
    <name evidence="6" type="ORF">HDG69_000030</name>
</gene>
<organism evidence="6 7">
    <name type="scientific">Isoptericola halotolerans</name>
    <dbReference type="NCBI Taxonomy" id="300560"/>
    <lineage>
        <taxon>Bacteria</taxon>
        <taxon>Bacillati</taxon>
        <taxon>Actinomycetota</taxon>
        <taxon>Actinomycetes</taxon>
        <taxon>Micrococcales</taxon>
        <taxon>Promicromonosporaceae</taxon>
        <taxon>Isoptericola</taxon>
    </lineage>
</organism>
<dbReference type="NCBIfam" id="NF008761">
    <property type="entry name" value="PRK11797.1"/>
    <property type="match status" value="1"/>
</dbReference>
<evidence type="ECO:0000256" key="3">
    <source>
        <dbReference type="ARBA" id="ARBA00022490"/>
    </source>
</evidence>
<evidence type="ECO:0000256" key="1">
    <source>
        <dbReference type="ARBA" id="ARBA00000223"/>
    </source>
</evidence>